<keyword evidence="4 8" id="KW-0479">Metal-binding</keyword>
<protein>
    <recommendedName>
        <fullName evidence="9">Inositol-1-monophosphatase</fullName>
        <ecNumber evidence="9">3.1.3.25</ecNumber>
    </recommendedName>
</protein>
<sequence length="265" mass="29121">MTTLNEYLDFAKTLAKQAGLMMLEARKSSSFERNYKSDHELVTSVDLAIDQYLCSELASRYPKHKIFSEESTPDLLVDKANSAPVWVLDPIDGTVNFAHGLPHVAVSIGLFFDGKRQLGVIEAPFLQQTYWAVAGQGAYCNGERLSVSQQDVLRNSVVATGFPYQKAALGSLIPKVTRILENCQDIRRNGSAALDLCAVAHGLMDAYFESVKPWDMAAGAIIAEEAGATVGHFSEIRAEWPEPLNGDCLLVSTPKLYEPLRLLLK</sequence>
<evidence type="ECO:0000256" key="4">
    <source>
        <dbReference type="ARBA" id="ARBA00022723"/>
    </source>
</evidence>
<dbReference type="GO" id="GO:0007165">
    <property type="term" value="P:signal transduction"/>
    <property type="evidence" value="ECO:0007669"/>
    <property type="project" value="TreeGrafter"/>
</dbReference>
<dbReference type="SUPFAM" id="SSF56655">
    <property type="entry name" value="Carbohydrate phosphatase"/>
    <property type="match status" value="1"/>
</dbReference>
<dbReference type="Gene3D" id="3.40.190.80">
    <property type="match status" value="1"/>
</dbReference>
<evidence type="ECO:0000256" key="2">
    <source>
        <dbReference type="ARBA" id="ARBA00001946"/>
    </source>
</evidence>
<dbReference type="InterPro" id="IPR020583">
    <property type="entry name" value="Inositol_monoP_metal-BS"/>
</dbReference>
<dbReference type="Proteomes" id="UP000001062">
    <property type="component" value="Chromosome"/>
</dbReference>
<keyword evidence="6" id="KW-0889">Transcription antitermination</keyword>
<dbReference type="Gene3D" id="3.30.540.10">
    <property type="entry name" value="Fructose-1,6-Bisphosphatase, subunit A, domain 1"/>
    <property type="match status" value="1"/>
</dbReference>
<organism evidence="10 11">
    <name type="scientific">Marinomonas mediterranea (strain ATCC 700492 / JCM 21426 / NBRC 103028 / MMB-1)</name>
    <dbReference type="NCBI Taxonomy" id="717774"/>
    <lineage>
        <taxon>Bacteria</taxon>
        <taxon>Pseudomonadati</taxon>
        <taxon>Pseudomonadota</taxon>
        <taxon>Gammaproteobacteria</taxon>
        <taxon>Oceanospirillales</taxon>
        <taxon>Oceanospirillaceae</taxon>
        <taxon>Marinomonas</taxon>
    </lineage>
</organism>
<dbReference type="Pfam" id="PF00459">
    <property type="entry name" value="Inositol_P"/>
    <property type="match status" value="1"/>
</dbReference>
<evidence type="ECO:0000256" key="8">
    <source>
        <dbReference type="PIRSR" id="PIRSR600760-2"/>
    </source>
</evidence>
<dbReference type="GO" id="GO:0006020">
    <property type="term" value="P:inositol metabolic process"/>
    <property type="evidence" value="ECO:0007669"/>
    <property type="project" value="TreeGrafter"/>
</dbReference>
<dbReference type="eggNOG" id="COG0483">
    <property type="taxonomic scope" value="Bacteria"/>
</dbReference>
<feature type="binding site" evidence="8">
    <location>
        <position position="215"/>
    </location>
    <ligand>
        <name>Mg(2+)</name>
        <dbReference type="ChEBI" id="CHEBI:18420"/>
        <label>1</label>
        <note>catalytic</note>
    </ligand>
</feature>
<dbReference type="InterPro" id="IPR033942">
    <property type="entry name" value="IMPase"/>
</dbReference>
<dbReference type="KEGG" id="mme:Marme_0664"/>
<evidence type="ECO:0000313" key="11">
    <source>
        <dbReference type="Proteomes" id="UP000001062"/>
    </source>
</evidence>
<keyword evidence="5 9" id="KW-0378">Hydrolase</keyword>
<dbReference type="AlphaFoldDB" id="F2K1V4"/>
<feature type="binding site" evidence="8">
    <location>
        <position position="91"/>
    </location>
    <ligand>
        <name>Mg(2+)</name>
        <dbReference type="ChEBI" id="CHEBI:18420"/>
        <label>1</label>
        <note>catalytic</note>
    </ligand>
</feature>
<dbReference type="GO" id="GO:0046872">
    <property type="term" value="F:metal ion binding"/>
    <property type="evidence" value="ECO:0007669"/>
    <property type="project" value="UniProtKB-KW"/>
</dbReference>
<dbReference type="PANTHER" id="PTHR20854:SF4">
    <property type="entry name" value="INOSITOL-1-MONOPHOSPHATASE-RELATED"/>
    <property type="match status" value="1"/>
</dbReference>
<evidence type="ECO:0000256" key="5">
    <source>
        <dbReference type="ARBA" id="ARBA00022801"/>
    </source>
</evidence>
<comment type="cofactor">
    <cofactor evidence="2 8 9">
        <name>Mg(2+)</name>
        <dbReference type="ChEBI" id="CHEBI:18420"/>
    </cofactor>
</comment>
<dbReference type="PROSITE" id="PS00630">
    <property type="entry name" value="IMP_2"/>
    <property type="match status" value="1"/>
</dbReference>
<dbReference type="STRING" id="717774.Marme_0664"/>
<keyword evidence="6" id="KW-0804">Transcription</keyword>
<dbReference type="InterPro" id="IPR000760">
    <property type="entry name" value="Inositol_monophosphatase-like"/>
</dbReference>
<dbReference type="OrthoDB" id="9785695at2"/>
<gene>
    <name evidence="10" type="ordered locus">Marme_0664</name>
</gene>
<dbReference type="GO" id="GO:0008934">
    <property type="term" value="F:inositol monophosphate 1-phosphatase activity"/>
    <property type="evidence" value="ECO:0007669"/>
    <property type="project" value="InterPro"/>
</dbReference>
<evidence type="ECO:0000256" key="7">
    <source>
        <dbReference type="ARBA" id="ARBA00022842"/>
    </source>
</evidence>
<name>F2K1V4_MARM1</name>
<dbReference type="PATRIC" id="fig|717774.3.peg.689"/>
<feature type="binding site" evidence="8">
    <location>
        <position position="92"/>
    </location>
    <ligand>
        <name>Mg(2+)</name>
        <dbReference type="ChEBI" id="CHEBI:18420"/>
        <label>1</label>
        <note>catalytic</note>
    </ligand>
</feature>
<dbReference type="RefSeq" id="WP_013659853.1">
    <property type="nucleotide sequence ID" value="NC_015276.1"/>
</dbReference>
<dbReference type="GO" id="GO:0046854">
    <property type="term" value="P:phosphatidylinositol phosphate biosynthetic process"/>
    <property type="evidence" value="ECO:0007669"/>
    <property type="project" value="InterPro"/>
</dbReference>
<dbReference type="EMBL" id="CP002583">
    <property type="protein sequence ID" value="ADZ89948.1"/>
    <property type="molecule type" value="Genomic_DNA"/>
</dbReference>
<reference evidence="10 11" key="1">
    <citation type="journal article" date="2012" name="Stand. Genomic Sci.">
        <title>Complete genome sequence of the melanogenic marine bacterium Marinomonas mediterranea type strain (MMB-1(T)).</title>
        <authorList>
            <person name="Lucas-Elio P."/>
            <person name="Goodwin L."/>
            <person name="Woyke T."/>
            <person name="Pitluck S."/>
            <person name="Nolan M."/>
            <person name="Kyrpides N.C."/>
            <person name="Detter J.C."/>
            <person name="Copeland A."/>
            <person name="Teshima H."/>
            <person name="Bruce D."/>
            <person name="Detter C."/>
            <person name="Tapia R."/>
            <person name="Han S."/>
            <person name="Land M.L."/>
            <person name="Ivanova N."/>
            <person name="Mikhailova N."/>
            <person name="Johnston A.W."/>
            <person name="Sanchez-Amat A."/>
        </authorList>
    </citation>
    <scope>NUCLEOTIDE SEQUENCE [LARGE SCALE GENOMIC DNA]</scope>
    <source>
        <strain evidence="11">ATCC 700492 / JCM 21426 / NBRC 103028 / MMB-1</strain>
    </source>
</reference>
<dbReference type="PANTHER" id="PTHR20854">
    <property type="entry name" value="INOSITOL MONOPHOSPHATASE"/>
    <property type="match status" value="1"/>
</dbReference>
<dbReference type="PRINTS" id="PR00377">
    <property type="entry name" value="IMPHPHTASES"/>
</dbReference>
<dbReference type="HOGENOM" id="CLU_044118_0_1_6"/>
<dbReference type="InterPro" id="IPR020550">
    <property type="entry name" value="Inositol_monophosphatase_CS"/>
</dbReference>
<feature type="binding site" evidence="8">
    <location>
        <position position="89"/>
    </location>
    <ligand>
        <name>Mg(2+)</name>
        <dbReference type="ChEBI" id="CHEBI:18420"/>
        <label>1</label>
        <note>catalytic</note>
    </ligand>
</feature>
<comment type="catalytic activity">
    <reaction evidence="1 9">
        <text>a myo-inositol phosphate + H2O = myo-inositol + phosphate</text>
        <dbReference type="Rhea" id="RHEA:24056"/>
        <dbReference type="ChEBI" id="CHEBI:15377"/>
        <dbReference type="ChEBI" id="CHEBI:17268"/>
        <dbReference type="ChEBI" id="CHEBI:43474"/>
        <dbReference type="ChEBI" id="CHEBI:84139"/>
        <dbReference type="EC" id="3.1.3.25"/>
    </reaction>
</comment>
<accession>F2K1V4</accession>
<dbReference type="FunFam" id="3.30.540.10:FF:000003">
    <property type="entry name" value="Inositol-1-monophosphatase"/>
    <property type="match status" value="1"/>
</dbReference>
<keyword evidence="7 8" id="KW-0460">Magnesium</keyword>
<dbReference type="CDD" id="cd01639">
    <property type="entry name" value="IMPase"/>
    <property type="match status" value="1"/>
</dbReference>
<proteinExistence type="inferred from homology"/>
<feature type="binding site" evidence="8">
    <location>
        <position position="69"/>
    </location>
    <ligand>
        <name>Mg(2+)</name>
        <dbReference type="ChEBI" id="CHEBI:18420"/>
        <label>1</label>
        <note>catalytic</note>
    </ligand>
</feature>
<evidence type="ECO:0000256" key="6">
    <source>
        <dbReference type="ARBA" id="ARBA00022814"/>
    </source>
</evidence>
<dbReference type="EC" id="3.1.3.25" evidence="9"/>
<dbReference type="PROSITE" id="PS00629">
    <property type="entry name" value="IMP_1"/>
    <property type="match status" value="1"/>
</dbReference>
<keyword evidence="11" id="KW-1185">Reference proteome</keyword>
<evidence type="ECO:0000256" key="9">
    <source>
        <dbReference type="RuleBase" id="RU364068"/>
    </source>
</evidence>
<comment type="similarity">
    <text evidence="3 9">Belongs to the inositol monophosphatase superfamily.</text>
</comment>
<keyword evidence="6" id="KW-0805">Transcription regulation</keyword>
<evidence type="ECO:0000256" key="3">
    <source>
        <dbReference type="ARBA" id="ARBA00009759"/>
    </source>
</evidence>
<dbReference type="GO" id="GO:0031564">
    <property type="term" value="P:transcription antitermination"/>
    <property type="evidence" value="ECO:0007669"/>
    <property type="project" value="UniProtKB-KW"/>
</dbReference>
<evidence type="ECO:0000256" key="1">
    <source>
        <dbReference type="ARBA" id="ARBA00001033"/>
    </source>
</evidence>
<evidence type="ECO:0000313" key="10">
    <source>
        <dbReference type="EMBL" id="ADZ89948.1"/>
    </source>
</evidence>